<dbReference type="GO" id="GO:0003729">
    <property type="term" value="F:mRNA binding"/>
    <property type="evidence" value="ECO:0007669"/>
    <property type="project" value="InterPro"/>
</dbReference>
<evidence type="ECO:0000313" key="4">
    <source>
        <dbReference type="Proteomes" id="UP000031036"/>
    </source>
</evidence>
<dbReference type="InterPro" id="IPR047415">
    <property type="entry name" value="Pcf11_CID"/>
</dbReference>
<protein>
    <submittedName>
        <fullName evidence="3">Polyadenylation and cleavage factor-like protein 11</fullName>
    </submittedName>
</protein>
<dbReference type="GO" id="GO:0005849">
    <property type="term" value="C:mRNA cleavage factor complex"/>
    <property type="evidence" value="ECO:0007669"/>
    <property type="project" value="TreeGrafter"/>
</dbReference>
<feature type="compositionally biased region" description="Basic and acidic residues" evidence="1">
    <location>
        <begin position="668"/>
        <end position="680"/>
    </location>
</feature>
<feature type="domain" description="CID" evidence="2">
    <location>
        <begin position="4"/>
        <end position="134"/>
    </location>
</feature>
<accession>A0A0B2VJS4</accession>
<dbReference type="Proteomes" id="UP000031036">
    <property type="component" value="Unassembled WGS sequence"/>
</dbReference>
<name>A0A0B2VJS4_TOXCA</name>
<feature type="region of interest" description="Disordered" evidence="1">
    <location>
        <begin position="326"/>
        <end position="348"/>
    </location>
</feature>
<gene>
    <name evidence="3" type="primary">pcf-11</name>
    <name evidence="3" type="ORF">Tcan_13787</name>
</gene>
<dbReference type="Gene3D" id="1.25.40.90">
    <property type="match status" value="1"/>
</dbReference>
<dbReference type="GO" id="GO:0005737">
    <property type="term" value="C:cytoplasm"/>
    <property type="evidence" value="ECO:0007669"/>
    <property type="project" value="TreeGrafter"/>
</dbReference>
<dbReference type="EMBL" id="JPKZ01001551">
    <property type="protein sequence ID" value="KHN81250.1"/>
    <property type="molecule type" value="Genomic_DNA"/>
</dbReference>
<dbReference type="PROSITE" id="PS51391">
    <property type="entry name" value="CID"/>
    <property type="match status" value="1"/>
</dbReference>
<dbReference type="InterPro" id="IPR045154">
    <property type="entry name" value="PCF11-like"/>
</dbReference>
<dbReference type="GO" id="GO:0000993">
    <property type="term" value="F:RNA polymerase II complex binding"/>
    <property type="evidence" value="ECO:0007669"/>
    <property type="project" value="InterPro"/>
</dbReference>
<dbReference type="PANTHER" id="PTHR15921:SF3">
    <property type="entry name" value="PRE-MRNA CLEAVAGE COMPLEX 2 PROTEIN PCF11"/>
    <property type="match status" value="1"/>
</dbReference>
<keyword evidence="4" id="KW-1185">Reference proteome</keyword>
<feature type="region of interest" description="Disordered" evidence="1">
    <location>
        <begin position="236"/>
        <end position="266"/>
    </location>
</feature>
<dbReference type="GO" id="GO:0006369">
    <property type="term" value="P:termination of RNA polymerase II transcription"/>
    <property type="evidence" value="ECO:0007669"/>
    <property type="project" value="InterPro"/>
</dbReference>
<dbReference type="AlphaFoldDB" id="A0A0B2VJS4"/>
<dbReference type="OMA" id="WPATNSK"/>
<feature type="compositionally biased region" description="Polar residues" evidence="1">
    <location>
        <begin position="238"/>
        <end position="254"/>
    </location>
</feature>
<comment type="caution">
    <text evidence="3">The sequence shown here is derived from an EMBL/GenBank/DDBJ whole genome shotgun (WGS) entry which is preliminary data.</text>
</comment>
<dbReference type="OrthoDB" id="343582at2759"/>
<feature type="compositionally biased region" description="Basic and acidic residues" evidence="1">
    <location>
        <begin position="255"/>
        <end position="266"/>
    </location>
</feature>
<feature type="compositionally biased region" description="Basic and acidic residues" evidence="1">
    <location>
        <begin position="689"/>
        <end position="706"/>
    </location>
</feature>
<dbReference type="STRING" id="6265.A0A0B2VJS4"/>
<dbReference type="GO" id="GO:0031124">
    <property type="term" value="P:mRNA 3'-end processing"/>
    <property type="evidence" value="ECO:0007669"/>
    <property type="project" value="InterPro"/>
</dbReference>
<evidence type="ECO:0000313" key="3">
    <source>
        <dbReference type="EMBL" id="KHN81250.1"/>
    </source>
</evidence>
<feature type="region of interest" description="Disordered" evidence="1">
    <location>
        <begin position="665"/>
        <end position="706"/>
    </location>
</feature>
<dbReference type="PANTHER" id="PTHR15921">
    <property type="entry name" value="PRE-MRNA CLEAVAGE COMPLEX II"/>
    <property type="match status" value="1"/>
</dbReference>
<dbReference type="Pfam" id="PF04818">
    <property type="entry name" value="CID"/>
    <property type="match status" value="1"/>
</dbReference>
<dbReference type="CDD" id="cd16982">
    <property type="entry name" value="CID_Pcf11"/>
    <property type="match status" value="1"/>
</dbReference>
<proteinExistence type="predicted"/>
<organism evidence="3 4">
    <name type="scientific">Toxocara canis</name>
    <name type="common">Canine roundworm</name>
    <dbReference type="NCBI Taxonomy" id="6265"/>
    <lineage>
        <taxon>Eukaryota</taxon>
        <taxon>Metazoa</taxon>
        <taxon>Ecdysozoa</taxon>
        <taxon>Nematoda</taxon>
        <taxon>Chromadorea</taxon>
        <taxon>Rhabditida</taxon>
        <taxon>Spirurina</taxon>
        <taxon>Ascaridomorpha</taxon>
        <taxon>Ascaridoidea</taxon>
        <taxon>Toxocaridae</taxon>
        <taxon>Toxocara</taxon>
    </lineage>
</organism>
<dbReference type="InterPro" id="IPR008942">
    <property type="entry name" value="ENTH_VHS"/>
</dbReference>
<reference evidence="3 4" key="1">
    <citation type="submission" date="2014-11" db="EMBL/GenBank/DDBJ databases">
        <title>Genetic blueprint of the zoonotic pathogen Toxocara canis.</title>
        <authorList>
            <person name="Zhu X.-Q."/>
            <person name="Korhonen P.K."/>
            <person name="Cai H."/>
            <person name="Young N.D."/>
            <person name="Nejsum P."/>
            <person name="von Samson-Himmelstjerna G."/>
            <person name="Boag P.R."/>
            <person name="Tan P."/>
            <person name="Li Q."/>
            <person name="Min J."/>
            <person name="Yang Y."/>
            <person name="Wang X."/>
            <person name="Fang X."/>
            <person name="Hall R.S."/>
            <person name="Hofmann A."/>
            <person name="Sternberg P.W."/>
            <person name="Jex A.R."/>
            <person name="Gasser R.B."/>
        </authorList>
    </citation>
    <scope>NUCLEOTIDE SEQUENCE [LARGE SCALE GENOMIC DNA]</scope>
    <source>
        <strain evidence="3">PN_DK_2014</strain>
    </source>
</reference>
<evidence type="ECO:0000256" key="1">
    <source>
        <dbReference type="SAM" id="MobiDB-lite"/>
    </source>
</evidence>
<dbReference type="SUPFAM" id="SSF48464">
    <property type="entry name" value="ENTH/VHS domain"/>
    <property type="match status" value="1"/>
</dbReference>
<evidence type="ECO:0000259" key="2">
    <source>
        <dbReference type="PROSITE" id="PS51391"/>
    </source>
</evidence>
<sequence>MVRTAEEAVLEYREALDDLKDNNKMQINLMTILAEDYSSFSREIVNVIAQQVERVLPTQKLAVMYVMDSILKNVTGAGNYKEHIEKVVHRLFVHVFETGDEKTRLSLHKLRQTWTGIFQRSTLYRIDLAVHEIDPAWPIVTPQPSNAPTVPLSSRAPVPASAIPTSQQQQQQPVRPASRVHVNPHFFNKSTAASVADRRQLSTTVVEGKPMADPRLARLAENGRTTNQRFDNVASKGRQMQNKAASFSGTSNIKQEARERTEDVDERRFPMGSLSDETMRAHHRRREINDVGGRSPSDSSGKRRVINGVVDDAIEEKKPRVTFIRSPPHDVRSETAPPSTSVVAPRPTNDLGSHAFINAPRPRSPAVASTSPMTAVVGQIATSVAQIPAVAGHLPTSAAQMPTTVAGVASSMDQVVVGAMTPIAGASLVSSVPSTSGPYASAGGVPVPVIPIVPFAGMPPVLAPRFMPPMVVPPVAIPVTAHQPVISTESTKLEGIPANNRIFVDGRAYEVSYINDIPVIERNSLPHRIYFTGAPRNVIIDGVAHLLNFGEEKRVIIDGEEHVLKFGAPSRELYMGNYPFKGAFGGPPIFATINGVRHEIRLGGPPPEVKIEPDPCYELLRHMPRQGLNAVMNTPAVHQSSAPKEPTMDVKGLLAKLQKSGILSTLSGKKDESSAQRETNHSPTPPIPSEHRGEVTERLAKPPTDLKKFSMRALKIRYDSVVESLHQTRHMCPNCGLRFNELKGERYKHHLDWHFRENLKSNDGSRCRDWYLPVEEWLQFSEQEDLSASTSTAHAAGDSGEVDNSSEAANVAANVPCDAVHVKECGVCGEKFEEYWDEDGDAWKLKECVLGTDGRECGVCGEKFEEYWDEDGDAWKLKECVLGTDGRPFHPSCILDATMPTPIAVADASEEEHASDKALLQAANRVLKKELLTGR</sequence>
<dbReference type="SMART" id="SM00582">
    <property type="entry name" value="RPR"/>
    <property type="match status" value="1"/>
</dbReference>
<dbReference type="InterPro" id="IPR006569">
    <property type="entry name" value="CID_dom"/>
</dbReference>